<evidence type="ECO:0000313" key="4">
    <source>
        <dbReference type="EMBL" id="RDI24330.1"/>
    </source>
</evidence>
<dbReference type="Gene3D" id="1.20.1260.10">
    <property type="match status" value="1"/>
</dbReference>
<dbReference type="Proteomes" id="UP000255265">
    <property type="component" value="Unassembled WGS sequence"/>
</dbReference>
<dbReference type="PANTHER" id="PTHR38593:SF1">
    <property type="entry name" value="BLR2558 PROTEIN"/>
    <property type="match status" value="1"/>
</dbReference>
<feature type="chain" id="PRO_5016588495" evidence="2">
    <location>
        <begin position="29"/>
        <end position="204"/>
    </location>
</feature>
<keyword evidence="5" id="KW-1185">Reference proteome</keyword>
<feature type="domain" description="DUF4142" evidence="3">
    <location>
        <begin position="61"/>
        <end position="197"/>
    </location>
</feature>
<proteinExistence type="predicted"/>
<feature type="compositionally biased region" description="Low complexity" evidence="1">
    <location>
        <begin position="47"/>
        <end position="56"/>
    </location>
</feature>
<name>A0A370FGZ4_9BURK</name>
<sequence length="204" mass="22098">MNRQKATRLHALGFAAALALGPALLHNAAAQQAQTSPTAPAAPQPPAQRATAQKTPGVAVADQRMMRDLAQANMAEIETGRLAQEKAGSEDVKRFGSQMVEDHQKALSELQELAHGKNVELPTEPDAKHKLVATGLKALSGEAFDKQYIRMVGVTDHRQTVEKLQRVQRETGDNDLRAYAAKTLPVVQKHLQHAEGLRGAQARK</sequence>
<evidence type="ECO:0000259" key="3">
    <source>
        <dbReference type="Pfam" id="PF13628"/>
    </source>
</evidence>
<dbReference type="RefSeq" id="WP_170159381.1">
    <property type="nucleotide sequence ID" value="NZ_QQAV01000005.1"/>
</dbReference>
<reference evidence="4 5" key="1">
    <citation type="submission" date="2018-07" db="EMBL/GenBank/DDBJ databases">
        <title>Genomic Encyclopedia of Type Strains, Phase IV (KMG-IV): sequencing the most valuable type-strain genomes for metagenomic binning, comparative biology and taxonomic classification.</title>
        <authorList>
            <person name="Goeker M."/>
        </authorList>
    </citation>
    <scope>NUCLEOTIDE SEQUENCE [LARGE SCALE GENOMIC DNA]</scope>
    <source>
        <strain evidence="4 5">DSM 21352</strain>
    </source>
</reference>
<dbReference type="PANTHER" id="PTHR38593">
    <property type="entry name" value="BLR2558 PROTEIN"/>
    <property type="match status" value="1"/>
</dbReference>
<keyword evidence="2" id="KW-0732">Signal</keyword>
<evidence type="ECO:0000313" key="5">
    <source>
        <dbReference type="Proteomes" id="UP000255265"/>
    </source>
</evidence>
<accession>A0A370FGZ4</accession>
<feature type="region of interest" description="Disordered" evidence="1">
    <location>
        <begin position="31"/>
        <end position="56"/>
    </location>
</feature>
<evidence type="ECO:0000256" key="1">
    <source>
        <dbReference type="SAM" id="MobiDB-lite"/>
    </source>
</evidence>
<evidence type="ECO:0000256" key="2">
    <source>
        <dbReference type="SAM" id="SignalP"/>
    </source>
</evidence>
<dbReference type="AlphaFoldDB" id="A0A370FGZ4"/>
<dbReference type="InterPro" id="IPR012347">
    <property type="entry name" value="Ferritin-like"/>
</dbReference>
<feature type="signal peptide" evidence="2">
    <location>
        <begin position="1"/>
        <end position="28"/>
    </location>
</feature>
<dbReference type="Pfam" id="PF13628">
    <property type="entry name" value="DUF4142"/>
    <property type="match status" value="1"/>
</dbReference>
<dbReference type="EMBL" id="QQAV01000005">
    <property type="protein sequence ID" value="RDI24330.1"/>
    <property type="molecule type" value="Genomic_DNA"/>
</dbReference>
<dbReference type="InterPro" id="IPR025419">
    <property type="entry name" value="DUF4142"/>
</dbReference>
<gene>
    <name evidence="4" type="ORF">DFR41_105245</name>
</gene>
<organism evidence="4 5">
    <name type="scientific">Pseudacidovorax intermedius</name>
    <dbReference type="NCBI Taxonomy" id="433924"/>
    <lineage>
        <taxon>Bacteria</taxon>
        <taxon>Pseudomonadati</taxon>
        <taxon>Pseudomonadota</taxon>
        <taxon>Betaproteobacteria</taxon>
        <taxon>Burkholderiales</taxon>
        <taxon>Comamonadaceae</taxon>
        <taxon>Pseudacidovorax</taxon>
    </lineage>
</organism>
<protein>
    <submittedName>
        <fullName evidence="4">Putative membrane protein</fullName>
    </submittedName>
</protein>
<dbReference type="STRING" id="433924.NS331_20725"/>
<comment type="caution">
    <text evidence="4">The sequence shown here is derived from an EMBL/GenBank/DDBJ whole genome shotgun (WGS) entry which is preliminary data.</text>
</comment>